<evidence type="ECO:0000313" key="3">
    <source>
        <dbReference type="Proteomes" id="UP000215902"/>
    </source>
</evidence>
<evidence type="ECO:0000256" key="1">
    <source>
        <dbReference type="SAM" id="MobiDB-lite"/>
    </source>
</evidence>
<protein>
    <submittedName>
        <fullName evidence="2">Uncharacterized protein</fullName>
    </submittedName>
</protein>
<gene>
    <name evidence="2" type="ORF">BOX15_Mlig000998g5</name>
</gene>
<feature type="compositionally biased region" description="Polar residues" evidence="1">
    <location>
        <begin position="119"/>
        <end position="133"/>
    </location>
</feature>
<accession>A0A267F811</accession>
<proteinExistence type="predicted"/>
<evidence type="ECO:0000313" key="2">
    <source>
        <dbReference type="EMBL" id="PAA69344.1"/>
    </source>
</evidence>
<organism evidence="2 3">
    <name type="scientific">Macrostomum lignano</name>
    <dbReference type="NCBI Taxonomy" id="282301"/>
    <lineage>
        <taxon>Eukaryota</taxon>
        <taxon>Metazoa</taxon>
        <taxon>Spiralia</taxon>
        <taxon>Lophotrochozoa</taxon>
        <taxon>Platyhelminthes</taxon>
        <taxon>Rhabditophora</taxon>
        <taxon>Macrostomorpha</taxon>
        <taxon>Macrostomida</taxon>
        <taxon>Macrostomidae</taxon>
        <taxon>Macrostomum</taxon>
    </lineage>
</organism>
<keyword evidence="3" id="KW-1185">Reference proteome</keyword>
<sequence>MYLVDNWTYACAVVIMTMTISSSLCFPNPELDLQSRVLVDGNGSLSEAPKSIRKLQNQFSGPQSNIQASGLNKESEDSTTVSNPEPDVTSPTQPPEGDSTTMSNTEPDVTSPSQPPEGDSTTMSNTEPDVTSPTQPPEGDSTTMSNT</sequence>
<feature type="region of interest" description="Disordered" evidence="1">
    <location>
        <begin position="55"/>
        <end position="147"/>
    </location>
</feature>
<reference evidence="2 3" key="1">
    <citation type="submission" date="2017-06" db="EMBL/GenBank/DDBJ databases">
        <title>A platform for efficient transgenesis in Macrostomum lignano, a flatworm model organism for stem cell research.</title>
        <authorList>
            <person name="Berezikov E."/>
        </authorList>
    </citation>
    <scope>NUCLEOTIDE SEQUENCE [LARGE SCALE GENOMIC DNA]</scope>
    <source>
        <strain evidence="2">DV1</strain>
        <tissue evidence="2">Whole organism</tissue>
    </source>
</reference>
<feature type="compositionally biased region" description="Polar residues" evidence="1">
    <location>
        <begin position="98"/>
        <end position="112"/>
    </location>
</feature>
<dbReference type="AlphaFoldDB" id="A0A267F811"/>
<dbReference type="EMBL" id="NIVC01001331">
    <property type="protein sequence ID" value="PAA69344.1"/>
    <property type="molecule type" value="Genomic_DNA"/>
</dbReference>
<dbReference type="Proteomes" id="UP000215902">
    <property type="component" value="Unassembled WGS sequence"/>
</dbReference>
<feature type="compositionally biased region" description="Polar residues" evidence="1">
    <location>
        <begin position="55"/>
        <end position="83"/>
    </location>
</feature>
<feature type="non-terminal residue" evidence="2">
    <location>
        <position position="147"/>
    </location>
</feature>
<name>A0A267F811_9PLAT</name>
<comment type="caution">
    <text evidence="2">The sequence shown here is derived from an EMBL/GenBank/DDBJ whole genome shotgun (WGS) entry which is preliminary data.</text>
</comment>